<dbReference type="GO" id="GO:0016491">
    <property type="term" value="F:oxidoreductase activity"/>
    <property type="evidence" value="ECO:0007669"/>
    <property type="project" value="UniProtKB-KW"/>
</dbReference>
<dbReference type="SUPFAM" id="SSF51735">
    <property type="entry name" value="NAD(P)-binding Rossmann-fold domains"/>
    <property type="match status" value="1"/>
</dbReference>
<dbReference type="AlphaFoldDB" id="A0A6C1EC88"/>
<evidence type="ECO:0000313" key="3">
    <source>
        <dbReference type="EMBL" id="QID86347.1"/>
    </source>
</evidence>
<dbReference type="Gene3D" id="3.40.50.720">
    <property type="entry name" value="NAD(P)-binding Rossmann-like Domain"/>
    <property type="match status" value="1"/>
</dbReference>
<gene>
    <name evidence="3" type="ORF">GRS66_008971</name>
</gene>
<keyword evidence="1" id="KW-0560">Oxidoreductase</keyword>
<reference evidence="3 4" key="1">
    <citation type="journal article" date="2019" name="BMC Genomics">
        <title>Chromosome level assembly and comparative genome analysis confirm lager-brewing yeasts originated from a single hybridization.</title>
        <authorList>
            <person name="Salazar A.N."/>
            <person name="Gorter de Vries A.R."/>
            <person name="van den Broek M."/>
            <person name="Brouwers N."/>
            <person name="de la Torre Cortes P."/>
            <person name="Kuijpers N.G.A."/>
            <person name="Daran J.G."/>
            <person name="Abeel T."/>
        </authorList>
    </citation>
    <scope>NUCLEOTIDE SEQUENCE [LARGE SCALE GENOMIC DNA]</scope>
    <source>
        <strain evidence="3 4">CBS 1483</strain>
    </source>
</reference>
<dbReference type="EMBL" id="CP049008">
    <property type="protein sequence ID" value="QID86347.1"/>
    <property type="molecule type" value="Genomic_DNA"/>
</dbReference>
<dbReference type="InterPro" id="IPR036291">
    <property type="entry name" value="NAD(P)-bd_dom_sf"/>
</dbReference>
<dbReference type="PANTHER" id="PTHR47534">
    <property type="entry name" value="YALI0E05731P"/>
    <property type="match status" value="1"/>
</dbReference>
<evidence type="ECO:0000313" key="4">
    <source>
        <dbReference type="Proteomes" id="UP000501346"/>
    </source>
</evidence>
<sequence>MFWKKDPSVTWERKHINNIDFSYLNVAIIGGTGGIGRAISRELAQRDAKVTVVGQTFKDEDLADKIKFVKADLSLVSECKRISHSDEIPYEKLTHLIFTTGIIASRQRQATSEGLEKDMAVSYLSRYIIFHDVAKRLGTNRTKKDDLPKVFIAGFPGNGQLGDPDDLNSDEKNYSAYATHTNTVAANECLVLDATDRYTNIDTFGLNPGIIKTNIRSNLLGSNTYIGRIAEWIISWTFQSAETYAKMICTLIVSPAIESRSGTMFSNKGDAILPTPGLTKNVVEKFMENSELLVEKALQNQSPPTSSNEGIYTGSL</sequence>
<proteinExistence type="predicted"/>
<dbReference type="Proteomes" id="UP000501346">
    <property type="component" value="Chromosome SeXI"/>
</dbReference>
<feature type="region of interest" description="Disordered" evidence="2">
    <location>
        <begin position="297"/>
        <end position="316"/>
    </location>
</feature>
<protein>
    <submittedName>
        <fullName evidence="3">Uncharacterized protein</fullName>
    </submittedName>
</protein>
<dbReference type="OrthoDB" id="2898509at2759"/>
<evidence type="ECO:0000256" key="1">
    <source>
        <dbReference type="ARBA" id="ARBA00023002"/>
    </source>
</evidence>
<dbReference type="InterPro" id="IPR052228">
    <property type="entry name" value="Sec_Metab_Biosynth_Oxidored"/>
</dbReference>
<name>A0A6C1EC88_SACPS</name>
<dbReference type="PANTHER" id="PTHR47534:SF3">
    <property type="entry name" value="ALCOHOL DEHYDROGENASE-LIKE C-TERMINAL DOMAIN-CONTAINING PROTEIN"/>
    <property type="match status" value="1"/>
</dbReference>
<organism evidence="3 4">
    <name type="scientific">Saccharomyces pastorianus</name>
    <name type="common">Lager yeast</name>
    <name type="synonym">Saccharomyces cerevisiae x Saccharomyces eubayanus</name>
    <dbReference type="NCBI Taxonomy" id="27292"/>
    <lineage>
        <taxon>Eukaryota</taxon>
        <taxon>Fungi</taxon>
        <taxon>Dikarya</taxon>
        <taxon>Ascomycota</taxon>
        <taxon>Saccharomycotina</taxon>
        <taxon>Saccharomycetes</taxon>
        <taxon>Saccharomycetales</taxon>
        <taxon>Saccharomycetaceae</taxon>
        <taxon>Saccharomyces</taxon>
    </lineage>
</organism>
<dbReference type="InterPro" id="IPR002347">
    <property type="entry name" value="SDR_fam"/>
</dbReference>
<dbReference type="Pfam" id="PF00106">
    <property type="entry name" value="adh_short"/>
    <property type="match status" value="1"/>
</dbReference>
<evidence type="ECO:0000256" key="2">
    <source>
        <dbReference type="SAM" id="MobiDB-lite"/>
    </source>
</evidence>
<keyword evidence="4" id="KW-1185">Reference proteome</keyword>
<accession>A0A6C1EC88</accession>
<feature type="compositionally biased region" description="Polar residues" evidence="2">
    <location>
        <begin position="298"/>
        <end position="316"/>
    </location>
</feature>